<comment type="caution">
    <text evidence="1">The sequence shown here is derived from an EMBL/GenBank/DDBJ whole genome shotgun (WGS) entry which is preliminary data.</text>
</comment>
<dbReference type="Pfam" id="PF13692">
    <property type="entry name" value="Glyco_trans_1_4"/>
    <property type="match status" value="1"/>
</dbReference>
<accession>A0ABR8DP70</accession>
<proteinExistence type="predicted"/>
<protein>
    <submittedName>
        <fullName evidence="1">Glycosyltransferase family 4 protein</fullName>
    </submittedName>
</protein>
<dbReference type="EMBL" id="JACJSI010000031">
    <property type="protein sequence ID" value="MBD2531226.1"/>
    <property type="molecule type" value="Genomic_DNA"/>
</dbReference>
<dbReference type="Proteomes" id="UP000623440">
    <property type="component" value="Unassembled WGS sequence"/>
</dbReference>
<sequence>MNKFSGLHLTVEHDGELSSLSKPSEPTIALLHCYDLIDDFLDSLNISFETFCQEFVGSWMFGYINALKQVGVRTVLFCISARVDQPSRFTHVPTGALICVLPASGIYHTYRAVRRNSLNLYGASDVQSFKDIEDDSTIRRSLLTPIKDLVKSLGTYLSTPLSLLARELRRENCQAILCQEYEYARFDSCVVLGKMMRLPVFATFQGGDRTQSFLEVLPRRLAFRACTGAIVATQTEIRRIQSRYGIPSHKIARIFNPVDVTTWQASDRTEARAALGIPLNAKVVAWHGRVEIERKGLDILLEAWQQICGERPDQDLRLLMVGTGSDAEQLRQRLDTMQLKGVLWLNEFVSDRKIIQCYLSAANVYTLPSRQEGFPVAPIEAMSCGLPVVAADAPGVIDIFEGGEASGGLVVSRGEATSLASALGRVLDNEVWGRKLGQHAKYHAESCFSPEVIGKQLRDVFMNQRIHKNR</sequence>
<evidence type="ECO:0000313" key="1">
    <source>
        <dbReference type="EMBL" id="MBD2531226.1"/>
    </source>
</evidence>
<dbReference type="RefSeq" id="WP_190941929.1">
    <property type="nucleotide sequence ID" value="NZ_JACJSI010000031.1"/>
</dbReference>
<dbReference type="SUPFAM" id="SSF53756">
    <property type="entry name" value="UDP-Glycosyltransferase/glycogen phosphorylase"/>
    <property type="match status" value="1"/>
</dbReference>
<dbReference type="Gene3D" id="3.40.50.2000">
    <property type="entry name" value="Glycogen Phosphorylase B"/>
    <property type="match status" value="2"/>
</dbReference>
<evidence type="ECO:0000313" key="2">
    <source>
        <dbReference type="Proteomes" id="UP000623440"/>
    </source>
</evidence>
<reference evidence="1 2" key="1">
    <citation type="journal article" date="2020" name="ISME J.">
        <title>Comparative genomics reveals insights into cyanobacterial evolution and habitat adaptation.</title>
        <authorList>
            <person name="Chen M.Y."/>
            <person name="Teng W.K."/>
            <person name="Zhao L."/>
            <person name="Hu C.X."/>
            <person name="Zhou Y.K."/>
            <person name="Han B.P."/>
            <person name="Song L.R."/>
            <person name="Shu W.S."/>
        </authorList>
    </citation>
    <scope>NUCLEOTIDE SEQUENCE [LARGE SCALE GENOMIC DNA]</scope>
    <source>
        <strain evidence="1 2">FACHB-838</strain>
    </source>
</reference>
<organism evidence="1 2">
    <name type="scientific">Nostoc flagelliforme FACHB-838</name>
    <dbReference type="NCBI Taxonomy" id="2692904"/>
    <lineage>
        <taxon>Bacteria</taxon>
        <taxon>Bacillati</taxon>
        <taxon>Cyanobacteriota</taxon>
        <taxon>Cyanophyceae</taxon>
        <taxon>Nostocales</taxon>
        <taxon>Nostocaceae</taxon>
        <taxon>Nostoc</taxon>
    </lineage>
</organism>
<name>A0ABR8DP70_9NOSO</name>
<keyword evidence="2" id="KW-1185">Reference proteome</keyword>
<dbReference type="PANTHER" id="PTHR12526">
    <property type="entry name" value="GLYCOSYLTRANSFERASE"/>
    <property type="match status" value="1"/>
</dbReference>
<dbReference type="CDD" id="cd03801">
    <property type="entry name" value="GT4_PimA-like"/>
    <property type="match status" value="1"/>
</dbReference>
<gene>
    <name evidence="1" type="ORF">H6G97_17185</name>
</gene>